<proteinExistence type="predicted"/>
<name>A0ABN1SXZ1_9ACTN</name>
<accession>A0ABN1SXZ1</accession>
<keyword evidence="2" id="KW-1185">Reference proteome</keyword>
<gene>
    <name evidence="1" type="ORF">GCM10009564_20610</name>
</gene>
<reference evidence="1 2" key="1">
    <citation type="journal article" date="2019" name="Int. J. Syst. Evol. Microbiol.">
        <title>The Global Catalogue of Microorganisms (GCM) 10K type strain sequencing project: providing services to taxonomists for standard genome sequencing and annotation.</title>
        <authorList>
            <consortium name="The Broad Institute Genomics Platform"/>
            <consortium name="The Broad Institute Genome Sequencing Center for Infectious Disease"/>
            <person name="Wu L."/>
            <person name="Ma J."/>
        </authorList>
    </citation>
    <scope>NUCLEOTIDE SEQUENCE [LARGE SCALE GENOMIC DNA]</scope>
    <source>
        <strain evidence="1 2">JCM 11269</strain>
    </source>
</reference>
<comment type="caution">
    <text evidence="1">The sequence shown here is derived from an EMBL/GenBank/DDBJ whole genome shotgun (WGS) entry which is preliminary data.</text>
</comment>
<dbReference type="EMBL" id="BAAAHU010000017">
    <property type="protein sequence ID" value="GAA1008361.1"/>
    <property type="molecule type" value="Genomic_DNA"/>
</dbReference>
<evidence type="ECO:0000313" key="2">
    <source>
        <dbReference type="Proteomes" id="UP001501072"/>
    </source>
</evidence>
<sequence>MQPIRLRGTIDEELKQTGRWRPGFRVFRAVHVRPAQTEAERDVLYARIPVHNPAAIGTLSSKVPTRGFETTG</sequence>
<evidence type="ECO:0000313" key="1">
    <source>
        <dbReference type="EMBL" id="GAA1008361.1"/>
    </source>
</evidence>
<organism evidence="1 2">
    <name type="scientific">Streptomyces thermogriseus</name>
    <dbReference type="NCBI Taxonomy" id="75292"/>
    <lineage>
        <taxon>Bacteria</taxon>
        <taxon>Bacillati</taxon>
        <taxon>Actinomycetota</taxon>
        <taxon>Actinomycetes</taxon>
        <taxon>Kitasatosporales</taxon>
        <taxon>Streptomycetaceae</taxon>
        <taxon>Streptomyces</taxon>
    </lineage>
</organism>
<protein>
    <submittedName>
        <fullName evidence="1">Uncharacterized protein</fullName>
    </submittedName>
</protein>
<dbReference type="Proteomes" id="UP001501072">
    <property type="component" value="Unassembled WGS sequence"/>
</dbReference>